<evidence type="ECO:0000313" key="3">
    <source>
        <dbReference type="Proteomes" id="UP001187192"/>
    </source>
</evidence>
<dbReference type="Proteomes" id="UP001187192">
    <property type="component" value="Unassembled WGS sequence"/>
</dbReference>
<evidence type="ECO:0000313" key="2">
    <source>
        <dbReference type="EMBL" id="GMN28581.1"/>
    </source>
</evidence>
<dbReference type="EMBL" id="BTGU01000002">
    <property type="protein sequence ID" value="GMN28581.1"/>
    <property type="molecule type" value="Genomic_DNA"/>
</dbReference>
<dbReference type="AlphaFoldDB" id="A0AA87ZRV3"/>
<name>A0AA87ZRV3_FICCA</name>
<accession>A0AA87ZRV3</accession>
<reference evidence="2" key="1">
    <citation type="submission" date="2023-07" db="EMBL/GenBank/DDBJ databases">
        <title>draft genome sequence of fig (Ficus carica).</title>
        <authorList>
            <person name="Takahashi T."/>
            <person name="Nishimura K."/>
        </authorList>
    </citation>
    <scope>NUCLEOTIDE SEQUENCE</scope>
</reference>
<proteinExistence type="predicted"/>
<gene>
    <name evidence="2" type="ORF">TIFTF001_002088</name>
</gene>
<dbReference type="PANTHER" id="PTHR35094">
    <property type="entry name" value="LEUCINE-RICH REPEAT EXTENSIN-LIKE PROTEIN 2"/>
    <property type="match status" value="1"/>
</dbReference>
<organism evidence="2 3">
    <name type="scientific">Ficus carica</name>
    <name type="common">Common fig</name>
    <dbReference type="NCBI Taxonomy" id="3494"/>
    <lineage>
        <taxon>Eukaryota</taxon>
        <taxon>Viridiplantae</taxon>
        <taxon>Streptophyta</taxon>
        <taxon>Embryophyta</taxon>
        <taxon>Tracheophyta</taxon>
        <taxon>Spermatophyta</taxon>
        <taxon>Magnoliopsida</taxon>
        <taxon>eudicotyledons</taxon>
        <taxon>Gunneridae</taxon>
        <taxon>Pentapetalae</taxon>
        <taxon>rosids</taxon>
        <taxon>fabids</taxon>
        <taxon>Rosales</taxon>
        <taxon>Moraceae</taxon>
        <taxon>Ficeae</taxon>
        <taxon>Ficus</taxon>
    </lineage>
</organism>
<keyword evidence="3" id="KW-1185">Reference proteome</keyword>
<feature type="chain" id="PRO_5041654234" evidence="1">
    <location>
        <begin position="28"/>
        <end position="154"/>
    </location>
</feature>
<protein>
    <submittedName>
        <fullName evidence="2">Uncharacterized protein</fullName>
    </submittedName>
</protein>
<dbReference type="PANTHER" id="PTHR35094:SF7">
    <property type="entry name" value="LEUCINE-RICH REPEAT EXTENSIN-LIKE PROTEIN 2"/>
    <property type="match status" value="1"/>
</dbReference>
<keyword evidence="1" id="KW-0732">Signal</keyword>
<evidence type="ECO:0000256" key="1">
    <source>
        <dbReference type="SAM" id="SignalP"/>
    </source>
</evidence>
<feature type="signal peptide" evidence="1">
    <location>
        <begin position="1"/>
        <end position="27"/>
    </location>
</feature>
<comment type="caution">
    <text evidence="2">The sequence shown here is derived from an EMBL/GenBank/DDBJ whole genome shotgun (WGS) entry which is preliminary data.</text>
</comment>
<sequence>MSLLQSRIPNTALFLLFLLTFFIAVSSSENSTTTSTISDAEKVEQKLVVSHDAKEADEYNTGIKCGTCPCVNPCGQQLPPPPPPPPPPPKTPYCTPVVMPPPPPRFVYVTSLPEQPYQANIFPSTASAAVQRSINYFTLKTVVQLLPYSSSVLY</sequence>